<evidence type="ECO:0000313" key="3">
    <source>
        <dbReference type="Proteomes" id="UP000245938"/>
    </source>
</evidence>
<reference evidence="2 3" key="1">
    <citation type="submission" date="2018-05" db="EMBL/GenBank/DDBJ databases">
        <title>Kurthia sibirica genome sequence.</title>
        <authorList>
            <person name="Maclea K.S."/>
            <person name="Goen A.E."/>
        </authorList>
    </citation>
    <scope>NUCLEOTIDE SEQUENCE [LARGE SCALE GENOMIC DNA]</scope>
    <source>
        <strain evidence="2 3">ATCC 49154</strain>
    </source>
</reference>
<dbReference type="InterPro" id="IPR024301">
    <property type="entry name" value="Amidase_6"/>
</dbReference>
<dbReference type="EMBL" id="QFVR01000038">
    <property type="protein sequence ID" value="PWI23238.1"/>
    <property type="molecule type" value="Genomic_DNA"/>
</dbReference>
<organism evidence="2 3">
    <name type="scientific">Kurthia sibirica</name>
    <dbReference type="NCBI Taxonomy" id="202750"/>
    <lineage>
        <taxon>Bacteria</taxon>
        <taxon>Bacillati</taxon>
        <taxon>Bacillota</taxon>
        <taxon>Bacilli</taxon>
        <taxon>Bacillales</taxon>
        <taxon>Caryophanaceae</taxon>
        <taxon>Kurthia</taxon>
    </lineage>
</organism>
<evidence type="ECO:0000313" key="2">
    <source>
        <dbReference type="EMBL" id="PWI23238.1"/>
    </source>
</evidence>
<sequence>MKVVGMKYRKGGIFTTYRSDKVWYYSDSKPSHTWGGAHNFYKHWKKRAGIAKKSGSLGKGDVVNIDFQNDGKIDHTVIITKVKSGKQYYTQHTTDSKNKNTISDLYKKGYTLYGYEMDKVSN</sequence>
<evidence type="ECO:0000259" key="1">
    <source>
        <dbReference type="Pfam" id="PF12671"/>
    </source>
</evidence>
<feature type="domain" description="Putative amidase" evidence="1">
    <location>
        <begin position="10"/>
        <end position="102"/>
    </location>
</feature>
<dbReference type="PANTHER" id="PTHR40032:SF1">
    <property type="entry name" value="EXPORTED PROTEIN"/>
    <property type="match status" value="1"/>
</dbReference>
<dbReference type="Proteomes" id="UP000245938">
    <property type="component" value="Unassembled WGS sequence"/>
</dbReference>
<keyword evidence="3" id="KW-1185">Reference proteome</keyword>
<gene>
    <name evidence="2" type="ORF">DEX24_16360</name>
</gene>
<dbReference type="PANTHER" id="PTHR40032">
    <property type="entry name" value="EXPORTED PROTEIN-RELATED"/>
    <property type="match status" value="1"/>
</dbReference>
<accession>A0A2U3AFA8</accession>
<name>A0A2U3AFA8_9BACL</name>
<dbReference type="AlphaFoldDB" id="A0A2U3AFA8"/>
<comment type="caution">
    <text evidence="2">The sequence shown here is derived from an EMBL/GenBank/DDBJ whole genome shotgun (WGS) entry which is preliminary data.</text>
</comment>
<proteinExistence type="predicted"/>
<protein>
    <recommendedName>
        <fullName evidence="1">Putative amidase domain-containing protein</fullName>
    </recommendedName>
</protein>
<dbReference type="Pfam" id="PF12671">
    <property type="entry name" value="Amidase_6"/>
    <property type="match status" value="1"/>
</dbReference>